<dbReference type="SUPFAM" id="SSF53448">
    <property type="entry name" value="Nucleotide-diphospho-sugar transferases"/>
    <property type="match status" value="1"/>
</dbReference>
<sequence length="352" mass="39977">MKNWKQILIPPSASILRAIETIDQGALQIALITDGDGRLLGTVTDGDVRRGILRGVGLDRPVSEIMNTSPITASSQDTQETILATMKLRRLQQIPIIDRDGLVIGVQVLADILRSNQKDNWVVLMAGGLGTRLAPLTNDTPKPLLKVGTKPLLETIMQNFIEYGFHKFYLSVNYKAEMIRDYFGDGSRFGVEIRYVHEEKRMGTAGALSLLPERPEETFFVMNGDLLTKVNFQQLLDFHQEHGATGTMCVREYDFQIPYGVVKTDKHRLMGIVEKPVEHFFVNAGIYVLEPECIDLIPQDEFYDMPSLFDQLIQRKSETSVFPIREYWMDIGQMADYERANGEFAEVFHDRD</sequence>
<dbReference type="Gene3D" id="3.10.580.10">
    <property type="entry name" value="CBS-domain"/>
    <property type="match status" value="1"/>
</dbReference>
<dbReference type="CDD" id="cd04607">
    <property type="entry name" value="CBS_pair_NTP_transferase_assoc"/>
    <property type="match status" value="1"/>
</dbReference>
<dbReference type="RefSeq" id="WP_087455805.1">
    <property type="nucleotide sequence ID" value="NZ_CP021434.1"/>
</dbReference>
<dbReference type="Proteomes" id="UP000195437">
    <property type="component" value="Chromosome"/>
</dbReference>
<dbReference type="InterPro" id="IPR029044">
    <property type="entry name" value="Nucleotide-diphossugar_trans"/>
</dbReference>
<name>A0A1Y0IM30_9BACL</name>
<proteinExistence type="predicted"/>
<dbReference type="AlphaFoldDB" id="A0A1Y0IM30"/>
<dbReference type="PANTHER" id="PTHR22572">
    <property type="entry name" value="SUGAR-1-PHOSPHATE GUANYL TRANSFERASE"/>
    <property type="match status" value="1"/>
</dbReference>
<dbReference type="Pfam" id="PF00483">
    <property type="entry name" value="NTP_transferase"/>
    <property type="match status" value="1"/>
</dbReference>
<dbReference type="KEGG" id="tum:CBW65_04525"/>
<organism evidence="3 4">
    <name type="scientific">Tumebacillus avium</name>
    <dbReference type="NCBI Taxonomy" id="1903704"/>
    <lineage>
        <taxon>Bacteria</taxon>
        <taxon>Bacillati</taxon>
        <taxon>Bacillota</taxon>
        <taxon>Bacilli</taxon>
        <taxon>Bacillales</taxon>
        <taxon>Alicyclobacillaceae</taxon>
        <taxon>Tumebacillus</taxon>
    </lineage>
</organism>
<accession>A0A1Y0IM30</accession>
<evidence type="ECO:0000313" key="4">
    <source>
        <dbReference type="Proteomes" id="UP000195437"/>
    </source>
</evidence>
<protein>
    <submittedName>
        <fullName evidence="3">Alcohol dehydrogenase</fullName>
    </submittedName>
</protein>
<gene>
    <name evidence="3" type="ORF">CBW65_04525</name>
</gene>
<dbReference type="Pfam" id="PF00571">
    <property type="entry name" value="CBS"/>
    <property type="match status" value="2"/>
</dbReference>
<feature type="domain" description="CBS" evidence="2">
    <location>
        <begin position="66"/>
        <end position="122"/>
    </location>
</feature>
<dbReference type="OrthoDB" id="9801899at2"/>
<dbReference type="EMBL" id="CP021434">
    <property type="protein sequence ID" value="ARU60413.1"/>
    <property type="molecule type" value="Genomic_DNA"/>
</dbReference>
<evidence type="ECO:0000313" key="3">
    <source>
        <dbReference type="EMBL" id="ARU60413.1"/>
    </source>
</evidence>
<dbReference type="CDD" id="cd06426">
    <property type="entry name" value="NTP_transferase_like_2"/>
    <property type="match status" value="1"/>
</dbReference>
<reference evidence="4" key="1">
    <citation type="submission" date="2017-05" db="EMBL/GenBank/DDBJ databases">
        <authorList>
            <person name="Sung H."/>
        </authorList>
    </citation>
    <scope>NUCLEOTIDE SEQUENCE [LARGE SCALE GENOMIC DNA]</scope>
    <source>
        <strain evidence="4">AR23208</strain>
    </source>
</reference>
<evidence type="ECO:0000256" key="1">
    <source>
        <dbReference type="PROSITE-ProRule" id="PRU00703"/>
    </source>
</evidence>
<dbReference type="InterPro" id="IPR005835">
    <property type="entry name" value="NTP_transferase_dom"/>
</dbReference>
<keyword evidence="4" id="KW-1185">Reference proteome</keyword>
<dbReference type="Gene3D" id="3.90.550.10">
    <property type="entry name" value="Spore Coat Polysaccharide Biosynthesis Protein SpsA, Chain A"/>
    <property type="match status" value="1"/>
</dbReference>
<dbReference type="PROSITE" id="PS51371">
    <property type="entry name" value="CBS"/>
    <property type="match status" value="2"/>
</dbReference>
<feature type="domain" description="CBS" evidence="2">
    <location>
        <begin position="1"/>
        <end position="60"/>
    </location>
</feature>
<dbReference type="SUPFAM" id="SSF54631">
    <property type="entry name" value="CBS-domain pair"/>
    <property type="match status" value="1"/>
</dbReference>
<keyword evidence="1" id="KW-0129">CBS domain</keyword>
<dbReference type="InterPro" id="IPR046342">
    <property type="entry name" value="CBS_dom_sf"/>
</dbReference>
<evidence type="ECO:0000259" key="2">
    <source>
        <dbReference type="PROSITE" id="PS51371"/>
    </source>
</evidence>
<dbReference type="InterPro" id="IPR000644">
    <property type="entry name" value="CBS_dom"/>
</dbReference>
<dbReference type="InterPro" id="IPR050486">
    <property type="entry name" value="Mannose-1P_guanyltransferase"/>
</dbReference>